<protein>
    <recommendedName>
        <fullName evidence="3">ACT domain-containing protein</fullName>
    </recommendedName>
</protein>
<evidence type="ECO:0000313" key="1">
    <source>
        <dbReference type="EMBL" id="PHZ83393.1"/>
    </source>
</evidence>
<dbReference type="RefSeq" id="WP_099475286.1">
    <property type="nucleotide sequence ID" value="NZ_CAXBMK010000008.1"/>
</dbReference>
<dbReference type="AlphaFoldDB" id="A0A2G4YM50"/>
<sequence>MTTFTPRPTTNDNFTSSVHYAVTADAHPGALPRVLELFARRGITPDLVKVSKYRSPAFTDDNLAIDIHVSGLSDQEQDIIRQNLAIQVTVQQVRDEVFIGRQKNRQNSPAKLVS</sequence>
<comment type="caution">
    <text evidence="1">The sequence shown here is derived from an EMBL/GenBank/DDBJ whole genome shotgun (WGS) entry which is preliminary data.</text>
</comment>
<dbReference type="InParanoid" id="A0A2G4YM50"/>
<evidence type="ECO:0008006" key="3">
    <source>
        <dbReference type="Google" id="ProtNLM"/>
    </source>
</evidence>
<accession>A0A2G4YM50</accession>
<dbReference type="OrthoDB" id="7062678at2"/>
<gene>
    <name evidence="1" type="ORF">CRD36_17680</name>
</gene>
<dbReference type="Proteomes" id="UP000229730">
    <property type="component" value="Unassembled WGS sequence"/>
</dbReference>
<proteinExistence type="predicted"/>
<reference evidence="1 2" key="1">
    <citation type="submission" date="2017-10" db="EMBL/GenBank/DDBJ databases">
        <title>Frigbacter circumglobatus gen. nov. sp. nov., isolated from sediment cultured in situ.</title>
        <authorList>
            <person name="Zhao Z."/>
        </authorList>
    </citation>
    <scope>NUCLEOTIDE SEQUENCE [LARGE SCALE GENOMIC DNA]</scope>
    <source>
        <strain evidence="1 2">ZYL</strain>
    </source>
</reference>
<dbReference type="EMBL" id="PDEM01000033">
    <property type="protein sequence ID" value="PHZ83393.1"/>
    <property type="molecule type" value="Genomic_DNA"/>
</dbReference>
<name>A0A2G4YM50_9PROT</name>
<evidence type="ECO:0000313" key="2">
    <source>
        <dbReference type="Proteomes" id="UP000229730"/>
    </source>
</evidence>
<keyword evidence="2" id="KW-1185">Reference proteome</keyword>
<organism evidence="1 2">
    <name type="scientific">Paremcibacter congregatus</name>
    <dbReference type="NCBI Taxonomy" id="2043170"/>
    <lineage>
        <taxon>Bacteria</taxon>
        <taxon>Pseudomonadati</taxon>
        <taxon>Pseudomonadota</taxon>
        <taxon>Alphaproteobacteria</taxon>
        <taxon>Emcibacterales</taxon>
        <taxon>Emcibacteraceae</taxon>
        <taxon>Paremcibacter</taxon>
    </lineage>
</organism>